<keyword evidence="3 4" id="KW-0285">Flavoprotein</keyword>
<keyword evidence="3 4" id="KW-0288">FMN</keyword>
<evidence type="ECO:0000313" key="8">
    <source>
        <dbReference type="Proteomes" id="UP001055868"/>
    </source>
</evidence>
<comment type="caution">
    <text evidence="3">Lacks conserved residue(s) required for the propagation of feature annotation.</text>
</comment>
<dbReference type="SUPFAM" id="SSF52507">
    <property type="entry name" value="Homo-oligomeric flavin-containing Cys decarboxylases, HFCD"/>
    <property type="match status" value="1"/>
</dbReference>
<comment type="cofactor">
    <cofactor evidence="3">
        <name>Mg(2+)</name>
        <dbReference type="ChEBI" id="CHEBI:18420"/>
    </cofactor>
</comment>
<accession>A0ABY4N8I8</accession>
<comment type="similarity">
    <text evidence="3 4">In the N-terminal section; belongs to the HFCD (homo-oligomeric flavin containing Cys decarboxylase) superfamily.</text>
</comment>
<proteinExistence type="inferred from homology"/>
<keyword evidence="3" id="KW-0479">Metal-binding</keyword>
<dbReference type="InterPro" id="IPR005252">
    <property type="entry name" value="CoaBC"/>
</dbReference>
<feature type="binding site" evidence="3">
    <location>
        <position position="369"/>
    </location>
    <ligand>
        <name>CTP</name>
        <dbReference type="ChEBI" id="CHEBI:37563"/>
    </ligand>
</feature>
<dbReference type="Gene3D" id="3.40.50.10300">
    <property type="entry name" value="CoaB-like"/>
    <property type="match status" value="1"/>
</dbReference>
<keyword evidence="3 4" id="KW-0436">Ligase</keyword>
<dbReference type="PANTHER" id="PTHR14359:SF6">
    <property type="entry name" value="PHOSPHOPANTOTHENOYLCYSTEINE DECARBOXYLASE"/>
    <property type="match status" value="1"/>
</dbReference>
<dbReference type="EC" id="4.1.1.36" evidence="3"/>
<dbReference type="InterPro" id="IPR035929">
    <property type="entry name" value="CoaB-like_sf"/>
</dbReference>
<keyword evidence="3" id="KW-0511">Multifunctional enzyme</keyword>
<evidence type="ECO:0000256" key="1">
    <source>
        <dbReference type="ARBA" id="ARBA00022793"/>
    </source>
</evidence>
<evidence type="ECO:0000256" key="3">
    <source>
        <dbReference type="HAMAP-Rule" id="MF_02225"/>
    </source>
</evidence>
<organism evidence="7 8">
    <name type="scientific">Brachybacterium kimchii</name>
    <dbReference type="NCBI Taxonomy" id="2942909"/>
    <lineage>
        <taxon>Bacteria</taxon>
        <taxon>Bacillati</taxon>
        <taxon>Actinomycetota</taxon>
        <taxon>Actinomycetes</taxon>
        <taxon>Micrococcales</taxon>
        <taxon>Dermabacteraceae</taxon>
        <taxon>Brachybacterium</taxon>
    </lineage>
</organism>
<feature type="domain" description="DNA/pantothenate metabolism flavoprotein C-terminal" evidence="6">
    <location>
        <begin position="198"/>
        <end position="425"/>
    </location>
</feature>
<keyword evidence="7" id="KW-0328">Glycosyltransferase</keyword>
<comment type="function">
    <text evidence="4">Catalyzes two steps in the biosynthesis of coenzyme A. In the first step cysteine is conjugated to 4'-phosphopantothenate to form 4-phosphopantothenoylcysteine, in the latter compound is decarboxylated to form 4'-phosphopantotheine.</text>
</comment>
<feature type="binding site" evidence="3">
    <location>
        <position position="300"/>
    </location>
    <ligand>
        <name>CTP</name>
        <dbReference type="ChEBI" id="CHEBI:37563"/>
    </ligand>
</feature>
<dbReference type="EC" id="6.3.2.5" evidence="3"/>
<feature type="binding site" evidence="3">
    <location>
        <position position="351"/>
    </location>
    <ligand>
        <name>CTP</name>
        <dbReference type="ChEBI" id="CHEBI:37563"/>
    </ligand>
</feature>
<comment type="function">
    <text evidence="3">Catalyzes two sequential steps in the biosynthesis of coenzyme A. In the first step cysteine is conjugated to 4'-phosphopantothenate to form 4-phosphopantothenoylcysteine. In the second step the latter compound is decarboxylated to form 4'-phosphopantotheine.</text>
</comment>
<dbReference type="SUPFAM" id="SSF102645">
    <property type="entry name" value="CoaB-like"/>
    <property type="match status" value="1"/>
</dbReference>
<dbReference type="GO" id="GO:0016757">
    <property type="term" value="F:glycosyltransferase activity"/>
    <property type="evidence" value="ECO:0007669"/>
    <property type="project" value="UniProtKB-KW"/>
</dbReference>
<evidence type="ECO:0000259" key="5">
    <source>
        <dbReference type="Pfam" id="PF02441"/>
    </source>
</evidence>
<comment type="pathway">
    <text evidence="3 4">Cofactor biosynthesis; coenzyme A biosynthesis; CoA from (R)-pantothenate: step 3/5.</text>
</comment>
<comment type="similarity">
    <text evidence="3 4">In the C-terminal section; belongs to the PPC synthetase family.</text>
</comment>
<dbReference type="RefSeq" id="WP_249480276.1">
    <property type="nucleotide sequence ID" value="NZ_CP097218.1"/>
</dbReference>
<keyword evidence="1 3" id="KW-0210">Decarboxylase</keyword>
<dbReference type="PANTHER" id="PTHR14359">
    <property type="entry name" value="HOMO-OLIGOMERIC FLAVIN CONTAINING CYS DECARBOXYLASE FAMILY"/>
    <property type="match status" value="1"/>
</dbReference>
<dbReference type="Proteomes" id="UP001055868">
    <property type="component" value="Chromosome"/>
</dbReference>
<dbReference type="GO" id="GO:0004632">
    <property type="term" value="F:phosphopantothenate--cysteine ligase activity"/>
    <property type="evidence" value="ECO:0007669"/>
    <property type="project" value="UniProtKB-EC"/>
</dbReference>
<evidence type="ECO:0000313" key="7">
    <source>
        <dbReference type="EMBL" id="UQN30872.1"/>
    </source>
</evidence>
<keyword evidence="7" id="KW-0808">Transferase</keyword>
<evidence type="ECO:0000256" key="4">
    <source>
        <dbReference type="RuleBase" id="RU364078"/>
    </source>
</evidence>
<evidence type="ECO:0000259" key="6">
    <source>
        <dbReference type="Pfam" id="PF04127"/>
    </source>
</evidence>
<gene>
    <name evidence="3 7" type="primary">coaBC</name>
    <name evidence="7" type="ORF">M4486_06140</name>
</gene>
<comment type="pathway">
    <text evidence="3 4">Cofactor biosynthesis; coenzyme A biosynthesis; CoA from (R)-pantothenate: step 2/5.</text>
</comment>
<evidence type="ECO:0000256" key="2">
    <source>
        <dbReference type="ARBA" id="ARBA00023239"/>
    </source>
</evidence>
<dbReference type="InterPro" id="IPR036551">
    <property type="entry name" value="Flavin_trans-like"/>
</dbReference>
<protein>
    <recommendedName>
        <fullName evidence="3">Coenzyme A biosynthesis bifunctional protein CoaBC</fullName>
    </recommendedName>
    <alternativeName>
        <fullName evidence="3">DNA/pantothenate metabolism flavoprotein</fullName>
    </alternativeName>
    <alternativeName>
        <fullName evidence="3">Phosphopantothenoylcysteine synthetase/decarboxylase</fullName>
        <shortName evidence="3">PPCS-PPCDC</shortName>
    </alternativeName>
    <domain>
        <recommendedName>
            <fullName evidence="3">Phosphopantothenoylcysteine decarboxylase</fullName>
            <shortName evidence="3">PPC decarboxylase</shortName>
            <shortName evidence="3">PPC-DC</shortName>
            <ecNumber evidence="3">4.1.1.36</ecNumber>
        </recommendedName>
        <alternativeName>
            <fullName evidence="3">CoaC</fullName>
        </alternativeName>
    </domain>
    <domain>
        <recommendedName>
            <fullName evidence="3">Phosphopantothenate--cysteine ligase</fullName>
            <ecNumber evidence="3">6.3.2.5</ecNumber>
        </recommendedName>
        <alternativeName>
            <fullName evidence="3">CoaB</fullName>
        </alternativeName>
        <alternativeName>
            <fullName evidence="3">Phosphopantothenoylcysteine synthetase</fullName>
            <shortName evidence="3">PPC synthetase</shortName>
            <shortName evidence="3">PPC-S</shortName>
        </alternativeName>
    </domain>
</protein>
<dbReference type="HAMAP" id="MF_02225">
    <property type="entry name" value="CoaBC"/>
    <property type="match status" value="1"/>
</dbReference>
<keyword evidence="8" id="KW-1185">Reference proteome</keyword>
<dbReference type="NCBIfam" id="TIGR00521">
    <property type="entry name" value="coaBC_dfp"/>
    <property type="match status" value="1"/>
</dbReference>
<feature type="region of interest" description="Phosphopantothenoylcysteine decarboxylase" evidence="3">
    <location>
        <begin position="1"/>
        <end position="201"/>
    </location>
</feature>
<dbReference type="EMBL" id="CP097218">
    <property type="protein sequence ID" value="UQN30872.1"/>
    <property type="molecule type" value="Genomic_DNA"/>
</dbReference>
<name>A0ABY4N8I8_9MICO</name>
<keyword evidence="3" id="KW-0460">Magnesium</keyword>
<comment type="catalytic activity">
    <reaction evidence="3 4">
        <text>(R)-4'-phosphopantothenate + L-cysteine + CTP = N-[(R)-4-phosphopantothenoyl]-L-cysteine + CMP + diphosphate + H(+)</text>
        <dbReference type="Rhea" id="RHEA:19397"/>
        <dbReference type="ChEBI" id="CHEBI:10986"/>
        <dbReference type="ChEBI" id="CHEBI:15378"/>
        <dbReference type="ChEBI" id="CHEBI:33019"/>
        <dbReference type="ChEBI" id="CHEBI:35235"/>
        <dbReference type="ChEBI" id="CHEBI:37563"/>
        <dbReference type="ChEBI" id="CHEBI:59458"/>
        <dbReference type="ChEBI" id="CHEBI:60377"/>
        <dbReference type="EC" id="6.3.2.5"/>
    </reaction>
</comment>
<comment type="cofactor">
    <cofactor evidence="3">
        <name>FMN</name>
        <dbReference type="ChEBI" id="CHEBI:58210"/>
    </cofactor>
    <text evidence="3">Binds 1 FMN per subunit.</text>
</comment>
<feature type="binding site" evidence="3">
    <location>
        <position position="290"/>
    </location>
    <ligand>
        <name>CTP</name>
        <dbReference type="ChEBI" id="CHEBI:37563"/>
    </ligand>
</feature>
<dbReference type="GO" id="GO:0004633">
    <property type="term" value="F:phosphopantothenoylcysteine decarboxylase activity"/>
    <property type="evidence" value="ECO:0007669"/>
    <property type="project" value="UniProtKB-EC"/>
</dbReference>
<feature type="domain" description="Flavoprotein" evidence="5">
    <location>
        <begin position="12"/>
        <end position="180"/>
    </location>
</feature>
<feature type="binding site" evidence="3">
    <location>
        <position position="373"/>
    </location>
    <ligand>
        <name>CTP</name>
        <dbReference type="ChEBI" id="CHEBI:37563"/>
    </ligand>
</feature>
<keyword evidence="2 3" id="KW-0456">Lyase</keyword>
<comment type="catalytic activity">
    <reaction evidence="3 4">
        <text>N-[(R)-4-phosphopantothenoyl]-L-cysteine + H(+) = (R)-4'-phosphopantetheine + CO2</text>
        <dbReference type="Rhea" id="RHEA:16793"/>
        <dbReference type="ChEBI" id="CHEBI:15378"/>
        <dbReference type="ChEBI" id="CHEBI:16526"/>
        <dbReference type="ChEBI" id="CHEBI:59458"/>
        <dbReference type="ChEBI" id="CHEBI:61723"/>
        <dbReference type="EC" id="4.1.1.36"/>
    </reaction>
</comment>
<dbReference type="Pfam" id="PF04127">
    <property type="entry name" value="DFP"/>
    <property type="match status" value="1"/>
</dbReference>
<sequence length="434" mass="45371">MTQIADGIRGARVLLGVSGGIAAYKAAHVVRGLVASGADVRVVPTASSLEFVGAATWEALSHHPVTTSVFEDVDEVAHVRLGQEADLVLVVPATADLLARVRGGRADDLLSATLLMAGPRALLAPAMHTEMWENPATRENVAVLRERGVRVLEPAVGRLTGPDSGPGRLPEPEAILDAARAQLTAPRDEHGAVVQDLGGARVLISAGGTREEIDPVRFLANHSSGKQGFALAHAALARGAEVTLIAANVDLETPPGARRVEVLSAAELAEAVAAEREDADALVMAAAVADFTPAERAEEKIKKTGEDDVPVLALRRTEDVLAASVTDRRQRRGEAGAPAGTRVNPHVIVGFAAETGGEGRTSLELAREKARRKQADLLVFNDVSRGVFGAEDTAIEILDAEGADVDRAEGSKTAVAHAVLTQVASRLGNVRWTP</sequence>
<dbReference type="InterPro" id="IPR007085">
    <property type="entry name" value="DNA/pantothenate-metab_flavo_C"/>
</dbReference>
<reference evidence="7" key="1">
    <citation type="submission" date="2022-05" db="EMBL/GenBank/DDBJ databases">
        <title>Genomic analysis of Brachybacterium sp. CBA3104.</title>
        <authorList>
            <person name="Roh S.W."/>
            <person name="Kim Y.B."/>
            <person name="Kim Y."/>
        </authorList>
    </citation>
    <scope>NUCLEOTIDE SEQUENCE</scope>
    <source>
        <strain evidence="7">CBA3104</strain>
    </source>
</reference>
<dbReference type="InterPro" id="IPR003382">
    <property type="entry name" value="Flavoprotein"/>
</dbReference>
<dbReference type="Gene3D" id="3.40.50.1950">
    <property type="entry name" value="Flavin prenyltransferase-like"/>
    <property type="match status" value="1"/>
</dbReference>
<feature type="region of interest" description="Phosphopantothenate--cysteine ligase" evidence="3">
    <location>
        <begin position="202"/>
        <end position="434"/>
    </location>
</feature>
<dbReference type="Pfam" id="PF02441">
    <property type="entry name" value="Flavoprotein"/>
    <property type="match status" value="1"/>
</dbReference>